<proteinExistence type="inferred from homology"/>
<evidence type="ECO:0000313" key="10">
    <source>
        <dbReference type="EMBL" id="EYC51563.1"/>
    </source>
</evidence>
<dbReference type="PROSITE" id="PS50850">
    <property type="entry name" value="MFS"/>
    <property type="match status" value="1"/>
</dbReference>
<dbReference type="PANTHER" id="PTHR23502">
    <property type="entry name" value="MAJOR FACILITATOR SUPERFAMILY"/>
    <property type="match status" value="1"/>
</dbReference>
<dbReference type="RefSeq" id="WP_035607996.1">
    <property type="nucleotide sequence ID" value="NZ_JEMG01000001.1"/>
</dbReference>
<feature type="transmembrane region" description="Helical" evidence="8">
    <location>
        <begin position="226"/>
        <end position="244"/>
    </location>
</feature>
<evidence type="ECO:0000256" key="3">
    <source>
        <dbReference type="ARBA" id="ARBA00022448"/>
    </source>
</evidence>
<feature type="transmembrane region" description="Helical" evidence="8">
    <location>
        <begin position="321"/>
        <end position="344"/>
    </location>
</feature>
<evidence type="ECO:0000256" key="5">
    <source>
        <dbReference type="ARBA" id="ARBA00022692"/>
    </source>
</evidence>
<feature type="transmembrane region" description="Helical" evidence="8">
    <location>
        <begin position="164"/>
        <end position="182"/>
    </location>
</feature>
<evidence type="ECO:0000256" key="2">
    <source>
        <dbReference type="ARBA" id="ARBA00006236"/>
    </source>
</evidence>
<dbReference type="InterPro" id="IPR036259">
    <property type="entry name" value="MFS_trans_sf"/>
</dbReference>
<evidence type="ECO:0000256" key="8">
    <source>
        <dbReference type="RuleBase" id="RU365088"/>
    </source>
</evidence>
<evidence type="ECO:0000259" key="9">
    <source>
        <dbReference type="PROSITE" id="PS50850"/>
    </source>
</evidence>
<feature type="transmembrane region" description="Helical" evidence="8">
    <location>
        <begin position="380"/>
        <end position="399"/>
    </location>
</feature>
<comment type="caution">
    <text evidence="8">Lacks conserved residue(s) required for the propagation of feature annotation.</text>
</comment>
<feature type="transmembrane region" description="Helical" evidence="8">
    <location>
        <begin position="264"/>
        <end position="283"/>
    </location>
</feature>
<protein>
    <recommendedName>
        <fullName evidence="8">Bcr/CflA family efflux transporter</fullName>
    </recommendedName>
</protein>
<dbReference type="eggNOG" id="COG2814">
    <property type="taxonomic scope" value="Bacteria"/>
</dbReference>
<name>A0A016XK59_9BURK</name>
<evidence type="ECO:0000256" key="6">
    <source>
        <dbReference type="ARBA" id="ARBA00022989"/>
    </source>
</evidence>
<feature type="domain" description="Major facilitator superfamily (MFS) profile" evidence="9">
    <location>
        <begin position="8"/>
        <end position="407"/>
    </location>
</feature>
<comment type="caution">
    <text evidence="10">The sequence shown here is derived from an EMBL/GenBank/DDBJ whole genome shotgun (WGS) entry which is preliminary data.</text>
</comment>
<dbReference type="SUPFAM" id="SSF103473">
    <property type="entry name" value="MFS general substrate transporter"/>
    <property type="match status" value="1"/>
</dbReference>
<dbReference type="Gene3D" id="1.20.1720.10">
    <property type="entry name" value="Multidrug resistance protein D"/>
    <property type="match status" value="1"/>
</dbReference>
<keyword evidence="5 8" id="KW-0812">Transmembrane</keyword>
<dbReference type="GO" id="GO:1990961">
    <property type="term" value="P:xenobiotic detoxification by transmembrane export across the plasma membrane"/>
    <property type="evidence" value="ECO:0007669"/>
    <property type="project" value="InterPro"/>
</dbReference>
<dbReference type="EMBL" id="JEMG01000001">
    <property type="protein sequence ID" value="EYC51563.1"/>
    <property type="molecule type" value="Genomic_DNA"/>
</dbReference>
<evidence type="ECO:0000256" key="7">
    <source>
        <dbReference type="ARBA" id="ARBA00023136"/>
    </source>
</evidence>
<evidence type="ECO:0000256" key="4">
    <source>
        <dbReference type="ARBA" id="ARBA00022475"/>
    </source>
</evidence>
<dbReference type="CDD" id="cd17320">
    <property type="entry name" value="MFS_MdfA_MDR_like"/>
    <property type="match status" value="1"/>
</dbReference>
<dbReference type="PANTHER" id="PTHR23502:SF132">
    <property type="entry name" value="POLYAMINE TRANSPORTER 2-RELATED"/>
    <property type="match status" value="1"/>
</dbReference>
<gene>
    <name evidence="10" type="ORF">AZ34_11075</name>
</gene>
<dbReference type="AlphaFoldDB" id="A0A016XK59"/>
<keyword evidence="4" id="KW-1003">Cell membrane</keyword>
<feature type="transmembrane region" description="Helical" evidence="8">
    <location>
        <begin position="44"/>
        <end position="63"/>
    </location>
</feature>
<dbReference type="GO" id="GO:0005886">
    <property type="term" value="C:plasma membrane"/>
    <property type="evidence" value="ECO:0007669"/>
    <property type="project" value="UniProtKB-SubCell"/>
</dbReference>
<keyword evidence="3 8" id="KW-0813">Transport</keyword>
<sequence>MHQSFLRTALVLGLLSAVGPLGIDLYLPALPLIGQDLQASIGAVQASLMLFFIALGVGQLIYGPVSDMVGRKPPLYFGLTLFAIGSIGCAFAPNVEFLLFMRFFQGLGACACTVIPRAVVRDLYTGHEAVRMMSMLILVFSVAPILAPLIGSLLIEALGWRSSFWGMLGAGLLGLLLMATQLRETRPLAVREAERSARSTPGGAGASGNWSVVWQSYRKLLKDRHFLGVVFIGAFGISAFFTYLANSSFVLINHYGLTPRQFSIAFASNAAAFIGMSQLTSRLSRRFGLKPMVRMAAHGHAAVMLTLLLLFALGVEALPVMLALLFIGFGFLGLIVPASAILALEDHGPIAGTASALLGTLQFGTGALMIAISGQVANGAGLPMIACIAGASAMTWLFAQTTLRKGKRENAVVEVPTKASART</sequence>
<feature type="transmembrane region" description="Helical" evidence="8">
    <location>
        <begin position="295"/>
        <end position="315"/>
    </location>
</feature>
<comment type="similarity">
    <text evidence="2 8">Belongs to the major facilitator superfamily. Bcr/CmlA family.</text>
</comment>
<comment type="subcellular location">
    <subcellularLocation>
        <location evidence="8">Cell inner membrane</location>
        <topology evidence="8">Multi-pass membrane protein</topology>
    </subcellularLocation>
    <subcellularLocation>
        <location evidence="1">Cell membrane</location>
        <topology evidence="1">Multi-pass membrane protein</topology>
    </subcellularLocation>
</comment>
<feature type="transmembrane region" description="Helical" evidence="8">
    <location>
        <begin position="99"/>
        <end position="120"/>
    </location>
</feature>
<evidence type="ECO:0000313" key="11">
    <source>
        <dbReference type="Proteomes" id="UP000023268"/>
    </source>
</evidence>
<dbReference type="InterPro" id="IPR020846">
    <property type="entry name" value="MFS_dom"/>
</dbReference>
<dbReference type="InterPro" id="IPR004812">
    <property type="entry name" value="Efflux_drug-R_Bcr/CmlA"/>
</dbReference>
<dbReference type="NCBIfam" id="TIGR00710">
    <property type="entry name" value="efflux_Bcr_CflA"/>
    <property type="match status" value="1"/>
</dbReference>
<feature type="transmembrane region" description="Helical" evidence="8">
    <location>
        <begin position="75"/>
        <end position="93"/>
    </location>
</feature>
<dbReference type="Pfam" id="PF07690">
    <property type="entry name" value="MFS_1"/>
    <property type="match status" value="1"/>
</dbReference>
<dbReference type="OrthoDB" id="9814303at2"/>
<dbReference type="STRING" id="1458275.AZ34_11075"/>
<dbReference type="GO" id="GO:0042910">
    <property type="term" value="F:xenobiotic transmembrane transporter activity"/>
    <property type="evidence" value="ECO:0007669"/>
    <property type="project" value="InterPro"/>
</dbReference>
<keyword evidence="7 8" id="KW-0472">Membrane</keyword>
<evidence type="ECO:0000256" key="1">
    <source>
        <dbReference type="ARBA" id="ARBA00004651"/>
    </source>
</evidence>
<reference evidence="10 11" key="1">
    <citation type="submission" date="2014-02" db="EMBL/GenBank/DDBJ databases">
        <title>Draft Genome of Hylemonella gracilis isolated from the Niagara River.</title>
        <authorList>
            <person name="Pawlowski D.R."/>
            <person name="Koudelka G.B."/>
        </authorList>
    </citation>
    <scope>NUCLEOTIDE SEQUENCE [LARGE SCALE GENOMIC DNA]</scope>
    <source>
        <strain evidence="10 11">Niagara R</strain>
    </source>
</reference>
<accession>A0A016XK59</accession>
<feature type="transmembrane region" description="Helical" evidence="8">
    <location>
        <begin position="132"/>
        <end position="158"/>
    </location>
</feature>
<keyword evidence="6 8" id="KW-1133">Transmembrane helix</keyword>
<dbReference type="Proteomes" id="UP000023268">
    <property type="component" value="Unassembled WGS sequence"/>
</dbReference>
<keyword evidence="8" id="KW-0997">Cell inner membrane</keyword>
<dbReference type="InterPro" id="IPR011701">
    <property type="entry name" value="MFS"/>
</dbReference>
<feature type="transmembrane region" description="Helical" evidence="8">
    <location>
        <begin position="356"/>
        <end position="374"/>
    </location>
</feature>
<organism evidence="10 11">
    <name type="scientific">Hylemonella gracilis str. Niagara R</name>
    <dbReference type="NCBI Taxonomy" id="1458275"/>
    <lineage>
        <taxon>Bacteria</taxon>
        <taxon>Pseudomonadati</taxon>
        <taxon>Pseudomonadota</taxon>
        <taxon>Betaproteobacteria</taxon>
        <taxon>Burkholderiales</taxon>
        <taxon>Comamonadaceae</taxon>
        <taxon>Hylemonella</taxon>
    </lineage>
</organism>